<reference evidence="1" key="1">
    <citation type="submission" date="2020-10" db="EMBL/GenBank/DDBJ databases">
        <authorList>
            <person name="Han B."/>
            <person name="Lu T."/>
            <person name="Zhao Q."/>
            <person name="Huang X."/>
            <person name="Zhao Y."/>
        </authorList>
    </citation>
    <scope>NUCLEOTIDE SEQUENCE</scope>
</reference>
<name>A0A811NHE1_9POAL</name>
<evidence type="ECO:0000313" key="2">
    <source>
        <dbReference type="Proteomes" id="UP000604825"/>
    </source>
</evidence>
<proteinExistence type="predicted"/>
<organism evidence="1 2">
    <name type="scientific">Miscanthus lutarioriparius</name>
    <dbReference type="NCBI Taxonomy" id="422564"/>
    <lineage>
        <taxon>Eukaryota</taxon>
        <taxon>Viridiplantae</taxon>
        <taxon>Streptophyta</taxon>
        <taxon>Embryophyta</taxon>
        <taxon>Tracheophyta</taxon>
        <taxon>Spermatophyta</taxon>
        <taxon>Magnoliopsida</taxon>
        <taxon>Liliopsida</taxon>
        <taxon>Poales</taxon>
        <taxon>Poaceae</taxon>
        <taxon>PACMAD clade</taxon>
        <taxon>Panicoideae</taxon>
        <taxon>Andropogonodae</taxon>
        <taxon>Andropogoneae</taxon>
        <taxon>Saccharinae</taxon>
        <taxon>Miscanthus</taxon>
    </lineage>
</organism>
<dbReference type="EMBL" id="CAJGYO010000004">
    <property type="protein sequence ID" value="CAD6223944.1"/>
    <property type="molecule type" value="Genomic_DNA"/>
</dbReference>
<accession>A0A811NHE1</accession>
<sequence>METKLNFGTTADSKQVANWNERGTMAHCGSAGTWSGSNLSGSEGSNNTSLCPTIYRDEPLLIQLQLTASCHIRHHVVCSVARHYHGAHPLQQAQGILHDIGITGQCDLAIAAREAELLLGHLQELREDCCPEARQGHLKPCPVSRVHCTVALACHGSAALVDFLCCCREALPPKRCHPLPLLGQLSDPLGADHGYFFLSWLETGDVESSELRL</sequence>
<gene>
    <name evidence="1" type="ORF">NCGR_LOCUS16332</name>
</gene>
<evidence type="ECO:0000313" key="1">
    <source>
        <dbReference type="EMBL" id="CAD6223944.1"/>
    </source>
</evidence>
<protein>
    <submittedName>
        <fullName evidence="1">Uncharacterized protein</fullName>
    </submittedName>
</protein>
<keyword evidence="2" id="KW-1185">Reference proteome</keyword>
<comment type="caution">
    <text evidence="1">The sequence shown here is derived from an EMBL/GenBank/DDBJ whole genome shotgun (WGS) entry which is preliminary data.</text>
</comment>
<dbReference type="AlphaFoldDB" id="A0A811NHE1"/>
<dbReference type="Proteomes" id="UP000604825">
    <property type="component" value="Unassembled WGS sequence"/>
</dbReference>